<keyword evidence="1" id="KW-0812">Transmembrane</keyword>
<feature type="transmembrane region" description="Helical" evidence="1">
    <location>
        <begin position="92"/>
        <end position="111"/>
    </location>
</feature>
<sequence length="223" mass="24551">MNIKLCEGQVMFSTPQSPEIDNNTIKLQVGIIAMVLANVTDFLSGGDITSISASYHESEWGRNLFVGLLFAISAFMLAYNGFSRKEMLLSKVAAVAAFGVATFPCGCNGYIETIPHVHYVSAAVMFSILAYFCYLFRGRAESKGHVEARRRSVIYTFCGVAIVLSMLVMVVDHVFNEALSGFNSRLTFYCERVGLIAFGISWLTASKLLPVISAVDERTHPFK</sequence>
<proteinExistence type="predicted"/>
<feature type="transmembrane region" description="Helical" evidence="1">
    <location>
        <begin position="117"/>
        <end position="136"/>
    </location>
</feature>
<protein>
    <submittedName>
        <fullName evidence="2">DUF998 domain-containing protein</fullName>
    </submittedName>
</protein>
<feature type="transmembrane region" description="Helical" evidence="1">
    <location>
        <begin position="152"/>
        <end position="175"/>
    </location>
</feature>
<organism evidence="2">
    <name type="scientific">Pseudomonas sp. W17</name>
    <dbReference type="NCBI Taxonomy" id="3144407"/>
    <lineage>
        <taxon>Bacteria</taxon>
        <taxon>Pseudomonadati</taxon>
        <taxon>Pseudomonadota</taxon>
        <taxon>Gammaproteobacteria</taxon>
        <taxon>Pseudomonadales</taxon>
        <taxon>Pseudomonadaceae</taxon>
        <taxon>Pseudomonas</taxon>
    </lineage>
</organism>
<name>A0AAU7WNR8_9PSED</name>
<dbReference type="AlphaFoldDB" id="A0AAU7WNR8"/>
<evidence type="ECO:0000313" key="2">
    <source>
        <dbReference type="EMBL" id="XBY21232.1"/>
    </source>
</evidence>
<dbReference type="Pfam" id="PF06197">
    <property type="entry name" value="DUF998"/>
    <property type="match status" value="1"/>
</dbReference>
<accession>A0AAU7WNR8</accession>
<feature type="transmembrane region" description="Helical" evidence="1">
    <location>
        <begin position="195"/>
        <end position="215"/>
    </location>
</feature>
<reference evidence="2" key="1">
    <citation type="submission" date="2024-06" db="EMBL/GenBank/DDBJ databases">
        <authorList>
            <person name="Wu L."/>
        </authorList>
    </citation>
    <scope>NUCLEOTIDE SEQUENCE</scope>
    <source>
        <strain evidence="2">W17</strain>
    </source>
</reference>
<dbReference type="InterPro" id="IPR009339">
    <property type="entry name" value="DUF998"/>
</dbReference>
<dbReference type="EMBL" id="CP158490">
    <property type="protein sequence ID" value="XBY21232.1"/>
    <property type="molecule type" value="Genomic_DNA"/>
</dbReference>
<feature type="transmembrane region" description="Helical" evidence="1">
    <location>
        <begin position="60"/>
        <end position="80"/>
    </location>
</feature>
<gene>
    <name evidence="2" type="ORF">ABCR88_17075</name>
</gene>
<evidence type="ECO:0000256" key="1">
    <source>
        <dbReference type="SAM" id="Phobius"/>
    </source>
</evidence>
<dbReference type="RefSeq" id="WP_350402794.1">
    <property type="nucleotide sequence ID" value="NZ_CP158490.1"/>
</dbReference>
<keyword evidence="1" id="KW-0472">Membrane</keyword>
<keyword evidence="1" id="KW-1133">Transmembrane helix</keyword>